<keyword evidence="3" id="KW-1185">Reference proteome</keyword>
<comment type="caution">
    <text evidence="1">The sequence shown here is derived from an EMBL/GenBank/DDBJ whole genome shotgun (WGS) entry which is preliminary data.</text>
</comment>
<dbReference type="Proteomes" id="UP000681722">
    <property type="component" value="Unassembled WGS sequence"/>
</dbReference>
<sequence length="216" mass="25773">MEETERVLHNVLSRISKEKAKIILLLCRKLKVINYPSLLKFLHKTLIENENQIERNETFKILQSLKFDSNNVKYIDETIKLEKKCLTNDQSVIKDCLEHVKMKNKLTLNCFKELIIYFSMNETSEIIREIVEQDIQKLPKCFTEKFHEYVKSSSSSNKNNQTNIIRISKSLIKGKYMTFDDIHNIEELISNYKSIDNDIFDLLLFDVFYLRYVFLR</sequence>
<evidence type="ECO:0000313" key="3">
    <source>
        <dbReference type="Proteomes" id="UP000663829"/>
    </source>
</evidence>
<organism evidence="1 3">
    <name type="scientific">Didymodactylos carnosus</name>
    <dbReference type="NCBI Taxonomy" id="1234261"/>
    <lineage>
        <taxon>Eukaryota</taxon>
        <taxon>Metazoa</taxon>
        <taxon>Spiralia</taxon>
        <taxon>Gnathifera</taxon>
        <taxon>Rotifera</taxon>
        <taxon>Eurotatoria</taxon>
        <taxon>Bdelloidea</taxon>
        <taxon>Philodinida</taxon>
        <taxon>Philodinidae</taxon>
        <taxon>Didymodactylos</taxon>
    </lineage>
</organism>
<dbReference type="EMBL" id="CAJOBC010112273">
    <property type="protein sequence ID" value="CAF4534357.1"/>
    <property type="molecule type" value="Genomic_DNA"/>
</dbReference>
<evidence type="ECO:0000313" key="1">
    <source>
        <dbReference type="EMBL" id="CAF1632896.1"/>
    </source>
</evidence>
<evidence type="ECO:0000313" key="2">
    <source>
        <dbReference type="EMBL" id="CAF4534357.1"/>
    </source>
</evidence>
<dbReference type="AlphaFoldDB" id="A0A816DC00"/>
<name>A0A816DC00_9BILA</name>
<reference evidence="1" key="1">
    <citation type="submission" date="2021-02" db="EMBL/GenBank/DDBJ databases">
        <authorList>
            <person name="Nowell W R."/>
        </authorList>
    </citation>
    <scope>NUCLEOTIDE SEQUENCE</scope>
</reference>
<dbReference type="Proteomes" id="UP000663829">
    <property type="component" value="Unassembled WGS sequence"/>
</dbReference>
<proteinExistence type="predicted"/>
<dbReference type="EMBL" id="CAJNOQ010044258">
    <property type="protein sequence ID" value="CAF1632896.1"/>
    <property type="molecule type" value="Genomic_DNA"/>
</dbReference>
<protein>
    <submittedName>
        <fullName evidence="1">Uncharacterized protein</fullName>
    </submittedName>
</protein>
<accession>A0A816DC00</accession>
<gene>
    <name evidence="1" type="ORF">GPM918_LOCUS44461</name>
    <name evidence="2" type="ORF">SRO942_LOCUS46324</name>
</gene>